<evidence type="ECO:0000256" key="13">
    <source>
        <dbReference type="ARBA" id="ARBA00023209"/>
    </source>
</evidence>
<reference evidence="20 21" key="1">
    <citation type="submission" date="2016-10" db="EMBL/GenBank/DDBJ databases">
        <authorList>
            <person name="de Groot N.N."/>
        </authorList>
    </citation>
    <scope>NUCLEOTIDE SEQUENCE [LARGE SCALE GENOMIC DNA]</scope>
    <source>
        <strain evidence="20 21">DSM 26000</strain>
    </source>
</reference>
<evidence type="ECO:0000256" key="10">
    <source>
        <dbReference type="ARBA" id="ARBA00022989"/>
    </source>
</evidence>
<keyword evidence="9 17" id="KW-0067">ATP-binding</keyword>
<keyword evidence="3" id="KW-1003">Cell membrane</keyword>
<accession>A0A1I3DWG7</accession>
<evidence type="ECO:0000256" key="5">
    <source>
        <dbReference type="ARBA" id="ARBA00022679"/>
    </source>
</evidence>
<dbReference type="Pfam" id="PF01219">
    <property type="entry name" value="DAGK_prokar"/>
    <property type="match status" value="1"/>
</dbReference>
<keyword evidence="4" id="KW-0444">Lipid biosynthesis</keyword>
<keyword evidence="18" id="KW-0460">Magnesium</keyword>
<keyword evidence="5" id="KW-0808">Transferase</keyword>
<evidence type="ECO:0000313" key="20">
    <source>
        <dbReference type="EMBL" id="SFH91076.1"/>
    </source>
</evidence>
<evidence type="ECO:0000256" key="17">
    <source>
        <dbReference type="PIRSR" id="PIRSR600829-3"/>
    </source>
</evidence>
<feature type="binding site" evidence="18">
    <location>
        <position position="72"/>
    </location>
    <ligand>
        <name>a divalent metal cation</name>
        <dbReference type="ChEBI" id="CHEBI:60240"/>
    </ligand>
</feature>
<feature type="transmembrane region" description="Helical" evidence="19">
    <location>
        <begin position="92"/>
        <end position="113"/>
    </location>
</feature>
<feature type="binding site" evidence="17">
    <location>
        <position position="72"/>
    </location>
    <ligand>
        <name>ATP</name>
        <dbReference type="ChEBI" id="CHEBI:30616"/>
    </ligand>
</feature>
<dbReference type="InterPro" id="IPR036945">
    <property type="entry name" value="DAGK_sf"/>
</dbReference>
<dbReference type="GO" id="GO:0008654">
    <property type="term" value="P:phospholipid biosynthetic process"/>
    <property type="evidence" value="ECO:0007669"/>
    <property type="project" value="UniProtKB-KW"/>
</dbReference>
<evidence type="ECO:0000256" key="9">
    <source>
        <dbReference type="ARBA" id="ARBA00022840"/>
    </source>
</evidence>
<name>A0A1I3DWG7_9FLAO</name>
<dbReference type="InterPro" id="IPR033717">
    <property type="entry name" value="UDPK"/>
</dbReference>
<feature type="binding site" evidence="17">
    <location>
        <position position="24"/>
    </location>
    <ligand>
        <name>ATP</name>
        <dbReference type="ChEBI" id="CHEBI:30616"/>
    </ligand>
</feature>
<feature type="transmembrane region" description="Helical" evidence="19">
    <location>
        <begin position="27"/>
        <end position="46"/>
    </location>
</feature>
<evidence type="ECO:0000256" key="3">
    <source>
        <dbReference type="ARBA" id="ARBA00022475"/>
    </source>
</evidence>
<evidence type="ECO:0000256" key="19">
    <source>
        <dbReference type="SAM" id="Phobius"/>
    </source>
</evidence>
<dbReference type="CDD" id="cd14265">
    <property type="entry name" value="UDPK_IM_like"/>
    <property type="match status" value="1"/>
</dbReference>
<feature type="transmembrane region" description="Helical" evidence="19">
    <location>
        <begin position="52"/>
        <end position="71"/>
    </location>
</feature>
<dbReference type="STRING" id="1125876.SAMN05443292_0744"/>
<keyword evidence="12 19" id="KW-0472">Membrane</keyword>
<dbReference type="Proteomes" id="UP000198931">
    <property type="component" value="Unassembled WGS sequence"/>
</dbReference>
<comment type="subcellular location">
    <subcellularLocation>
        <location evidence="1">Cell membrane</location>
        <topology evidence="1">Multi-pass membrane protein</topology>
    </subcellularLocation>
</comment>
<evidence type="ECO:0000256" key="12">
    <source>
        <dbReference type="ARBA" id="ARBA00023136"/>
    </source>
</evidence>
<evidence type="ECO:0000256" key="18">
    <source>
        <dbReference type="PIRSR" id="PIRSR600829-4"/>
    </source>
</evidence>
<dbReference type="InterPro" id="IPR000829">
    <property type="entry name" value="DAGK"/>
</dbReference>
<feature type="binding site" evidence="16">
    <location>
        <position position="65"/>
    </location>
    <ligand>
        <name>substrate</name>
    </ligand>
</feature>
<keyword evidence="7 17" id="KW-0547">Nucleotide-binding</keyword>
<dbReference type="PANTHER" id="PTHR34299">
    <property type="entry name" value="DIACYLGLYCEROL KINASE"/>
    <property type="match status" value="1"/>
</dbReference>
<organism evidence="20 21">
    <name type="scientific">Halpernia frigidisoli</name>
    <dbReference type="NCBI Taxonomy" id="1125876"/>
    <lineage>
        <taxon>Bacteria</taxon>
        <taxon>Pseudomonadati</taxon>
        <taxon>Bacteroidota</taxon>
        <taxon>Flavobacteriia</taxon>
        <taxon>Flavobacteriales</taxon>
        <taxon>Weeksellaceae</taxon>
        <taxon>Chryseobacterium group</taxon>
        <taxon>Halpernia</taxon>
    </lineage>
</organism>
<evidence type="ECO:0000256" key="4">
    <source>
        <dbReference type="ARBA" id="ARBA00022516"/>
    </source>
</evidence>
<keyword evidence="14" id="KW-1208">Phospholipid metabolism</keyword>
<dbReference type="GO" id="GO:0005524">
    <property type="term" value="F:ATP binding"/>
    <property type="evidence" value="ECO:0007669"/>
    <property type="project" value="UniProtKB-KW"/>
</dbReference>
<feature type="active site" description="Proton acceptor" evidence="15">
    <location>
        <position position="65"/>
    </location>
</feature>
<gene>
    <name evidence="20" type="ORF">SAMN05443292_0744</name>
</gene>
<dbReference type="Gene3D" id="1.10.287.3610">
    <property type="match status" value="1"/>
</dbReference>
<proteinExistence type="inferred from homology"/>
<sequence length="117" mass="13311">MKKPVFYKSLGFAFKGLIWMFKNERNFQLEVIALFVNIILIFALKLNHLDSILILLICGFVLVSEILNTAIEKLCDFVEPKFHTKIGIIKDIAAGAVLLATIFAVIVGISIYWNYIF</sequence>
<keyword evidence="10 19" id="KW-1133">Transmembrane helix</keyword>
<evidence type="ECO:0000256" key="6">
    <source>
        <dbReference type="ARBA" id="ARBA00022692"/>
    </source>
</evidence>
<comment type="similarity">
    <text evidence="2">Belongs to the bacterial diacylglycerol kinase family.</text>
</comment>
<evidence type="ECO:0000256" key="2">
    <source>
        <dbReference type="ARBA" id="ARBA00005967"/>
    </source>
</evidence>
<keyword evidence="21" id="KW-1185">Reference proteome</keyword>
<keyword evidence="18" id="KW-0479">Metal-binding</keyword>
<keyword evidence="8 20" id="KW-0418">Kinase</keyword>
<keyword evidence="13" id="KW-0594">Phospholipid biosynthesis</keyword>
<dbReference type="OrthoDB" id="1493837at2"/>
<protein>
    <submittedName>
        <fullName evidence="20">Diacylglycerol kinase (ATP)</fullName>
    </submittedName>
</protein>
<dbReference type="EMBL" id="FOQT01000001">
    <property type="protein sequence ID" value="SFH91076.1"/>
    <property type="molecule type" value="Genomic_DNA"/>
</dbReference>
<evidence type="ECO:0000313" key="21">
    <source>
        <dbReference type="Proteomes" id="UP000198931"/>
    </source>
</evidence>
<dbReference type="GO" id="GO:0005886">
    <property type="term" value="C:plasma membrane"/>
    <property type="evidence" value="ECO:0007669"/>
    <property type="project" value="UniProtKB-SubCell"/>
</dbReference>
<dbReference type="RefSeq" id="WP_090078787.1">
    <property type="nucleotide sequence ID" value="NZ_FOQT01000001.1"/>
</dbReference>
<evidence type="ECO:0000256" key="8">
    <source>
        <dbReference type="ARBA" id="ARBA00022777"/>
    </source>
</evidence>
<evidence type="ECO:0000256" key="16">
    <source>
        <dbReference type="PIRSR" id="PIRSR600829-2"/>
    </source>
</evidence>
<keyword evidence="6 19" id="KW-0812">Transmembrane</keyword>
<dbReference type="GO" id="GO:0016301">
    <property type="term" value="F:kinase activity"/>
    <property type="evidence" value="ECO:0007669"/>
    <property type="project" value="UniProtKB-KW"/>
</dbReference>
<dbReference type="AlphaFoldDB" id="A0A1I3DWG7"/>
<comment type="cofactor">
    <cofactor evidence="18">
        <name>Mg(2+)</name>
        <dbReference type="ChEBI" id="CHEBI:18420"/>
    </cofactor>
    <text evidence="18">Mn(2+), Zn(2+), Cd(2+) and Co(2+) support activity to lesser extents.</text>
</comment>
<dbReference type="PANTHER" id="PTHR34299:SF1">
    <property type="entry name" value="DIACYLGLYCEROL KINASE"/>
    <property type="match status" value="1"/>
</dbReference>
<evidence type="ECO:0000256" key="11">
    <source>
        <dbReference type="ARBA" id="ARBA00023098"/>
    </source>
</evidence>
<feature type="binding site" evidence="17">
    <location>
        <begin position="90"/>
        <end position="91"/>
    </location>
    <ligand>
        <name>ATP</name>
        <dbReference type="ChEBI" id="CHEBI:30616"/>
    </ligand>
</feature>
<dbReference type="GO" id="GO:0046872">
    <property type="term" value="F:metal ion binding"/>
    <property type="evidence" value="ECO:0007669"/>
    <property type="project" value="UniProtKB-KW"/>
</dbReference>
<evidence type="ECO:0000256" key="14">
    <source>
        <dbReference type="ARBA" id="ARBA00023264"/>
    </source>
</evidence>
<evidence type="ECO:0000256" key="1">
    <source>
        <dbReference type="ARBA" id="ARBA00004651"/>
    </source>
</evidence>
<feature type="binding site" evidence="18">
    <location>
        <position position="24"/>
    </location>
    <ligand>
        <name>a divalent metal cation</name>
        <dbReference type="ChEBI" id="CHEBI:60240"/>
    </ligand>
</feature>
<evidence type="ECO:0000256" key="15">
    <source>
        <dbReference type="PIRSR" id="PIRSR600829-1"/>
    </source>
</evidence>
<evidence type="ECO:0000256" key="7">
    <source>
        <dbReference type="ARBA" id="ARBA00022741"/>
    </source>
</evidence>
<keyword evidence="11" id="KW-0443">Lipid metabolism</keyword>